<evidence type="ECO:0000313" key="3">
    <source>
        <dbReference type="Proteomes" id="UP000001338"/>
    </source>
</evidence>
<gene>
    <name evidence="2" type="ORF">LEP1GSC036_3585</name>
</gene>
<evidence type="ECO:0000256" key="1">
    <source>
        <dbReference type="SAM" id="MobiDB-lite"/>
    </source>
</evidence>
<name>A0A828ZA55_9LEPT</name>
<sequence length="41" mass="4568">MYPLLSNKQPRAATVTPFPSEELTPPVTKINLVLDNLCSRL</sequence>
<comment type="caution">
    <text evidence="2">The sequence shown here is derived from an EMBL/GenBank/DDBJ whole genome shotgun (WGS) entry which is preliminary data.</text>
</comment>
<dbReference type="Proteomes" id="UP000001338">
    <property type="component" value="Unassembled WGS sequence"/>
</dbReference>
<dbReference type="AlphaFoldDB" id="A0A828ZA55"/>
<feature type="region of interest" description="Disordered" evidence="1">
    <location>
        <begin position="1"/>
        <end position="20"/>
    </location>
</feature>
<accession>A0A828ZA55</accession>
<proteinExistence type="predicted"/>
<reference evidence="2 3" key="1">
    <citation type="submission" date="2012-10" db="EMBL/GenBank/DDBJ databases">
        <authorList>
            <person name="Harkins D.M."/>
            <person name="Durkin A.S."/>
            <person name="Brinkac L.M."/>
            <person name="Haft D.H."/>
            <person name="Selengut J.D."/>
            <person name="Sanka R."/>
            <person name="DePew J."/>
            <person name="Purushe J."/>
            <person name="Whelen A.C."/>
            <person name="Vinetz J.M."/>
            <person name="Sutton G.G."/>
            <person name="Nierman W.C."/>
            <person name="Fouts D.E."/>
        </authorList>
    </citation>
    <scope>NUCLEOTIDE SEQUENCE [LARGE SCALE GENOMIC DNA]</scope>
    <source>
        <strain evidence="2 3">2006001853</strain>
    </source>
</reference>
<protein>
    <submittedName>
        <fullName evidence="2">Uncharacterized protein</fullName>
    </submittedName>
</protein>
<dbReference type="EMBL" id="AFLV02000003">
    <property type="protein sequence ID" value="EKR66488.1"/>
    <property type="molecule type" value="Genomic_DNA"/>
</dbReference>
<evidence type="ECO:0000313" key="2">
    <source>
        <dbReference type="EMBL" id="EKR66488.1"/>
    </source>
</evidence>
<organism evidence="2 3">
    <name type="scientific">Leptospira weilii str. 2006001853</name>
    <dbReference type="NCBI Taxonomy" id="1001589"/>
    <lineage>
        <taxon>Bacteria</taxon>
        <taxon>Pseudomonadati</taxon>
        <taxon>Spirochaetota</taxon>
        <taxon>Spirochaetia</taxon>
        <taxon>Leptospirales</taxon>
        <taxon>Leptospiraceae</taxon>
        <taxon>Leptospira</taxon>
    </lineage>
</organism>